<dbReference type="EMBL" id="LAZR01000049">
    <property type="protein sequence ID" value="KKN98936.1"/>
    <property type="molecule type" value="Genomic_DNA"/>
</dbReference>
<gene>
    <name evidence="1" type="ORF">LCGC14_0141810</name>
</gene>
<proteinExistence type="predicted"/>
<reference evidence="1" key="1">
    <citation type="journal article" date="2015" name="Nature">
        <title>Complex archaea that bridge the gap between prokaryotes and eukaryotes.</title>
        <authorList>
            <person name="Spang A."/>
            <person name="Saw J.H."/>
            <person name="Jorgensen S.L."/>
            <person name="Zaremba-Niedzwiedzka K."/>
            <person name="Martijn J."/>
            <person name="Lind A.E."/>
            <person name="van Eijk R."/>
            <person name="Schleper C."/>
            <person name="Guy L."/>
            <person name="Ettema T.J."/>
        </authorList>
    </citation>
    <scope>NUCLEOTIDE SEQUENCE</scope>
</reference>
<protein>
    <submittedName>
        <fullName evidence="1">Uncharacterized protein</fullName>
    </submittedName>
</protein>
<dbReference type="AlphaFoldDB" id="A0A0F9XIC3"/>
<name>A0A0F9XIC3_9ZZZZ</name>
<accession>A0A0F9XIC3</accession>
<comment type="caution">
    <text evidence="1">The sequence shown here is derived from an EMBL/GenBank/DDBJ whole genome shotgun (WGS) entry which is preliminary data.</text>
</comment>
<sequence>MSDKGKQYKLFLGRFNQCVDYSPERKNRSIDPNANVFFCKSPDHTNGECVIRHGLRDFEAKKVAELLSRGMFEIPTFMIGRCSKYGTDHLLGMIELDVLARLKKTIDESDSDVSLKNILVQIKSCQIFDDYKLKARCPEESGKYALVEFGIAVVVPATKSELVSKEDWGKEKTK</sequence>
<evidence type="ECO:0000313" key="1">
    <source>
        <dbReference type="EMBL" id="KKN98936.1"/>
    </source>
</evidence>
<organism evidence="1">
    <name type="scientific">marine sediment metagenome</name>
    <dbReference type="NCBI Taxonomy" id="412755"/>
    <lineage>
        <taxon>unclassified sequences</taxon>
        <taxon>metagenomes</taxon>
        <taxon>ecological metagenomes</taxon>
    </lineage>
</organism>